<gene>
    <name evidence="2" type="ORF">EAI82_15070</name>
</gene>
<sequence>MVDLTAIILTKNEEKNIENCLKSIQGFAKRAVIIDSGSTDSTIELAKKYDFVDVYEHPFENYARQFNWGIDNTNITTKWILRLDADERFTPKLCKELSKTVSEHENDNVNGFVLEAWLYFMDKCFKHGGSRKKKLMIFKTGFGRIEDRKMDEHTILSSGEAIEIKEKFLHYDFKDLTTYVKKLNWYATREMQDYIEGTFSDEKFEASDKEISRMRSKKTKYYKAPMFFRCWLYFFYAYFIGREFLNGKEGFIYSFLYHLYYRMLVDFKIYEQIKYKRKLEKTGDLK</sequence>
<dbReference type="Gene3D" id="3.90.550.10">
    <property type="entry name" value="Spore Coat Polysaccharide Biosynthesis Protein SpsA, Chain A"/>
    <property type="match status" value="1"/>
</dbReference>
<dbReference type="Proteomes" id="UP000293506">
    <property type="component" value="Unassembled WGS sequence"/>
</dbReference>
<dbReference type="GO" id="GO:0016740">
    <property type="term" value="F:transferase activity"/>
    <property type="evidence" value="ECO:0007669"/>
    <property type="project" value="UniProtKB-KW"/>
</dbReference>
<evidence type="ECO:0000259" key="1">
    <source>
        <dbReference type="Pfam" id="PF00535"/>
    </source>
</evidence>
<dbReference type="RefSeq" id="WP_129796087.1">
    <property type="nucleotide sequence ID" value="NZ_RCXQ01000023.1"/>
</dbReference>
<dbReference type="PANTHER" id="PTHR43630">
    <property type="entry name" value="POLY-BETA-1,6-N-ACETYL-D-GLUCOSAMINE SYNTHASE"/>
    <property type="match status" value="1"/>
</dbReference>
<comment type="caution">
    <text evidence="2">The sequence shown here is derived from an EMBL/GenBank/DDBJ whole genome shotgun (WGS) entry which is preliminary data.</text>
</comment>
<protein>
    <submittedName>
        <fullName evidence="2">Glycosyltransferase family 2 protein</fullName>
    </submittedName>
</protein>
<dbReference type="InterPro" id="IPR001173">
    <property type="entry name" value="Glyco_trans_2-like"/>
</dbReference>
<dbReference type="EMBL" id="RCXQ01000023">
    <property type="protein sequence ID" value="RYT61790.1"/>
    <property type="molecule type" value="Genomic_DNA"/>
</dbReference>
<dbReference type="SUPFAM" id="SSF53448">
    <property type="entry name" value="Nucleotide-diphospho-sugar transferases"/>
    <property type="match status" value="1"/>
</dbReference>
<feature type="domain" description="Glycosyltransferase 2-like" evidence="1">
    <location>
        <begin position="6"/>
        <end position="112"/>
    </location>
</feature>
<organism evidence="2 3">
    <name type="scientific">Blautia obeum</name>
    <dbReference type="NCBI Taxonomy" id="40520"/>
    <lineage>
        <taxon>Bacteria</taxon>
        <taxon>Bacillati</taxon>
        <taxon>Bacillota</taxon>
        <taxon>Clostridia</taxon>
        <taxon>Lachnospirales</taxon>
        <taxon>Lachnospiraceae</taxon>
        <taxon>Blautia</taxon>
    </lineage>
</organism>
<accession>A0A4Q5GC62</accession>
<dbReference type="AlphaFoldDB" id="A0A4Q5GC62"/>
<dbReference type="InterPro" id="IPR029044">
    <property type="entry name" value="Nucleotide-diphossugar_trans"/>
</dbReference>
<evidence type="ECO:0000313" key="2">
    <source>
        <dbReference type="EMBL" id="RYT61790.1"/>
    </source>
</evidence>
<dbReference type="CDD" id="cd02511">
    <property type="entry name" value="Beta4Glucosyltransferase"/>
    <property type="match status" value="1"/>
</dbReference>
<dbReference type="Pfam" id="PF00535">
    <property type="entry name" value="Glycos_transf_2"/>
    <property type="match status" value="1"/>
</dbReference>
<keyword evidence="2" id="KW-0808">Transferase</keyword>
<name>A0A4Q5GC62_9FIRM</name>
<evidence type="ECO:0000313" key="3">
    <source>
        <dbReference type="Proteomes" id="UP000293506"/>
    </source>
</evidence>
<dbReference type="PANTHER" id="PTHR43630:SF2">
    <property type="entry name" value="GLYCOSYLTRANSFERASE"/>
    <property type="match status" value="1"/>
</dbReference>
<reference evidence="2 3" key="1">
    <citation type="journal article" date="2019" name="Science, e1252229">
        <title>Invertible promoters mediate bacterial phase variation, antibiotic resistance, and host adaptation in the gut.</title>
        <authorList>
            <person name="Jiang X."/>
            <person name="Hall A.B."/>
            <person name="Arthur T.D."/>
            <person name="Plichta D.R."/>
            <person name="Covington C.T."/>
            <person name="Poyet M."/>
            <person name="Crothers J."/>
            <person name="Moses P.L."/>
            <person name="Tolonen A.C."/>
            <person name="Vlamakis H."/>
            <person name="Alm E.J."/>
            <person name="Xavier R.J."/>
        </authorList>
    </citation>
    <scope>NUCLEOTIDE SEQUENCE [LARGE SCALE GENOMIC DNA]</scope>
    <source>
        <strain evidence="3">af_0058</strain>
    </source>
</reference>
<proteinExistence type="predicted"/>